<dbReference type="InterPro" id="IPR016181">
    <property type="entry name" value="Acyl_CoA_acyltransferase"/>
</dbReference>
<accession>A0ABT9UUM2</accession>
<proteinExistence type="predicted"/>
<evidence type="ECO:0000259" key="1">
    <source>
        <dbReference type="PROSITE" id="PS51186"/>
    </source>
</evidence>
<dbReference type="SUPFAM" id="SSF55729">
    <property type="entry name" value="Acyl-CoA N-acyltransferases (Nat)"/>
    <property type="match status" value="1"/>
</dbReference>
<feature type="domain" description="N-acetyltransferase" evidence="1">
    <location>
        <begin position="8"/>
        <end position="161"/>
    </location>
</feature>
<comment type="caution">
    <text evidence="2">The sequence shown here is derived from an EMBL/GenBank/DDBJ whole genome shotgun (WGS) entry which is preliminary data.</text>
</comment>
<dbReference type="Gene3D" id="3.40.630.30">
    <property type="match status" value="1"/>
</dbReference>
<dbReference type="PANTHER" id="PTHR43792:SF1">
    <property type="entry name" value="N-ACETYLTRANSFERASE DOMAIN-CONTAINING PROTEIN"/>
    <property type="match status" value="1"/>
</dbReference>
<dbReference type="PROSITE" id="PS51186">
    <property type="entry name" value="GNAT"/>
    <property type="match status" value="1"/>
</dbReference>
<organism evidence="2 3">
    <name type="scientific">Eubacterium multiforme</name>
    <dbReference type="NCBI Taxonomy" id="83339"/>
    <lineage>
        <taxon>Bacteria</taxon>
        <taxon>Bacillati</taxon>
        <taxon>Bacillota</taxon>
        <taxon>Clostridia</taxon>
        <taxon>Eubacteriales</taxon>
        <taxon>Eubacteriaceae</taxon>
        <taxon>Eubacterium</taxon>
    </lineage>
</organism>
<sequence length="162" mass="19018">MILETERLVLRNFKDSDLDCLYDYRNNILCSKYQRWEENSKEYLADFIKNEKGKILNGETIQLAIALKSTDILIGHIYVAFKGKTITLGYTISYRHQRNGYAYEMLKNLIEKLFEMFPTYEIACLVHPENIASKKLLEKLNFKNEGYESKINSVIYVLNNPV</sequence>
<name>A0ABT9UUM2_9FIRM</name>
<dbReference type="InterPro" id="IPR051531">
    <property type="entry name" value="N-acetyltransferase"/>
</dbReference>
<protein>
    <submittedName>
        <fullName evidence="2">Ribosomal-protein-alanine N-acetyltransferase</fullName>
        <ecNumber evidence="2">2.3.1.267</ecNumber>
    </submittedName>
</protein>
<keyword evidence="3" id="KW-1185">Reference proteome</keyword>
<dbReference type="InterPro" id="IPR000182">
    <property type="entry name" value="GNAT_dom"/>
</dbReference>
<evidence type="ECO:0000313" key="2">
    <source>
        <dbReference type="EMBL" id="MDQ0150022.1"/>
    </source>
</evidence>
<dbReference type="GO" id="GO:0008999">
    <property type="term" value="F:protein-N-terminal-alanine acetyltransferase activity"/>
    <property type="evidence" value="ECO:0007669"/>
    <property type="project" value="UniProtKB-EC"/>
</dbReference>
<keyword evidence="2" id="KW-0808">Transferase</keyword>
<dbReference type="Proteomes" id="UP001228504">
    <property type="component" value="Unassembled WGS sequence"/>
</dbReference>
<keyword evidence="2" id="KW-0012">Acyltransferase</keyword>
<dbReference type="RefSeq" id="WP_307486308.1">
    <property type="nucleotide sequence ID" value="NZ_JAUSUF010000006.1"/>
</dbReference>
<dbReference type="EC" id="2.3.1.267" evidence="2"/>
<evidence type="ECO:0000313" key="3">
    <source>
        <dbReference type="Proteomes" id="UP001228504"/>
    </source>
</evidence>
<dbReference type="EMBL" id="JAUSUF010000006">
    <property type="protein sequence ID" value="MDQ0150022.1"/>
    <property type="molecule type" value="Genomic_DNA"/>
</dbReference>
<dbReference type="PANTHER" id="PTHR43792">
    <property type="entry name" value="GNAT FAMILY, PUTATIVE (AFU_ORTHOLOGUE AFUA_3G00765)-RELATED-RELATED"/>
    <property type="match status" value="1"/>
</dbReference>
<gene>
    <name evidence="2" type="ORF">J2S18_001958</name>
</gene>
<reference evidence="2 3" key="1">
    <citation type="submission" date="2023-07" db="EMBL/GenBank/DDBJ databases">
        <title>Genomic Encyclopedia of Type Strains, Phase IV (KMG-IV): sequencing the most valuable type-strain genomes for metagenomic binning, comparative biology and taxonomic classification.</title>
        <authorList>
            <person name="Goeker M."/>
        </authorList>
    </citation>
    <scope>NUCLEOTIDE SEQUENCE [LARGE SCALE GENOMIC DNA]</scope>
    <source>
        <strain evidence="2 3">DSM 20694</strain>
    </source>
</reference>
<dbReference type="Pfam" id="PF13302">
    <property type="entry name" value="Acetyltransf_3"/>
    <property type="match status" value="1"/>
</dbReference>